<protein>
    <submittedName>
        <fullName evidence="2">Potassium channel subfamily K member 4</fullName>
    </submittedName>
</protein>
<gene>
    <name evidence="2" type="ORF">AKAME5_002161900</name>
</gene>
<evidence type="ECO:0000313" key="3">
    <source>
        <dbReference type="Proteomes" id="UP001279410"/>
    </source>
</evidence>
<keyword evidence="2" id="KW-0813">Transport</keyword>
<keyword evidence="2" id="KW-0406">Ion transport</keyword>
<proteinExistence type="predicted"/>
<organism evidence="2 3">
    <name type="scientific">Lates japonicus</name>
    <name type="common">Japanese lates</name>
    <dbReference type="NCBI Taxonomy" id="270547"/>
    <lineage>
        <taxon>Eukaryota</taxon>
        <taxon>Metazoa</taxon>
        <taxon>Chordata</taxon>
        <taxon>Craniata</taxon>
        <taxon>Vertebrata</taxon>
        <taxon>Euteleostomi</taxon>
        <taxon>Actinopterygii</taxon>
        <taxon>Neopterygii</taxon>
        <taxon>Teleostei</taxon>
        <taxon>Neoteleostei</taxon>
        <taxon>Acanthomorphata</taxon>
        <taxon>Carangaria</taxon>
        <taxon>Carangaria incertae sedis</taxon>
        <taxon>Centropomidae</taxon>
        <taxon>Lates</taxon>
    </lineage>
</organism>
<evidence type="ECO:0000256" key="1">
    <source>
        <dbReference type="SAM" id="MobiDB-lite"/>
    </source>
</evidence>
<accession>A0AAD3N9G1</accession>
<keyword evidence="2" id="KW-0407">Ion channel</keyword>
<evidence type="ECO:0000313" key="2">
    <source>
        <dbReference type="EMBL" id="GLD70302.1"/>
    </source>
</evidence>
<feature type="region of interest" description="Disordered" evidence="1">
    <location>
        <begin position="35"/>
        <end position="86"/>
    </location>
</feature>
<dbReference type="Proteomes" id="UP001279410">
    <property type="component" value="Unassembled WGS sequence"/>
</dbReference>
<sequence length="109" mass="11749">MPTPQSSSPPLNTASTASCQLLDFFGENLAYIDESSDTLSDRGPEERGIAEPREALGQLSLEWGPPGEGPSDMQPPSNPSRLSLSDLPIRADRLNILHPDDCNPHNTIP</sequence>
<keyword evidence="3" id="KW-1185">Reference proteome</keyword>
<reference evidence="2" key="1">
    <citation type="submission" date="2022-08" db="EMBL/GenBank/DDBJ databases">
        <title>Genome sequencing of akame (Lates japonicus).</title>
        <authorList>
            <person name="Hashiguchi Y."/>
            <person name="Takahashi H."/>
        </authorList>
    </citation>
    <scope>NUCLEOTIDE SEQUENCE</scope>
    <source>
        <strain evidence="2">Kochi</strain>
    </source>
</reference>
<comment type="caution">
    <text evidence="2">The sequence shown here is derived from an EMBL/GenBank/DDBJ whole genome shotgun (WGS) entry which is preliminary data.</text>
</comment>
<dbReference type="EMBL" id="BRZM01000373">
    <property type="protein sequence ID" value="GLD70302.1"/>
    <property type="molecule type" value="Genomic_DNA"/>
</dbReference>
<feature type="compositionally biased region" description="Basic and acidic residues" evidence="1">
    <location>
        <begin position="39"/>
        <end position="54"/>
    </location>
</feature>
<dbReference type="AlphaFoldDB" id="A0AAD3N9G1"/>
<name>A0AAD3N9G1_LATJO</name>
<dbReference type="GO" id="GO:0034220">
    <property type="term" value="P:monoatomic ion transmembrane transport"/>
    <property type="evidence" value="ECO:0007669"/>
    <property type="project" value="UniProtKB-KW"/>
</dbReference>